<evidence type="ECO:0000313" key="11">
    <source>
        <dbReference type="EMBL" id="RWS09828.1"/>
    </source>
</evidence>
<keyword evidence="8 10" id="KW-0472">Membrane</keyword>
<evidence type="ECO:0000256" key="4">
    <source>
        <dbReference type="ARBA" id="ARBA00022692"/>
    </source>
</evidence>
<keyword evidence="4 10" id="KW-0812">Transmembrane</keyword>
<keyword evidence="7 10" id="KW-0443">Lipid metabolism</keyword>
<dbReference type="OrthoDB" id="10259681at2759"/>
<dbReference type="EMBL" id="NCKU01002329">
    <property type="protein sequence ID" value="RWS09828.1"/>
    <property type="molecule type" value="Genomic_DNA"/>
</dbReference>
<dbReference type="GO" id="GO:0034626">
    <property type="term" value="P:fatty acid elongation, polyunsaturated fatty acid"/>
    <property type="evidence" value="ECO:0007669"/>
    <property type="project" value="TreeGrafter"/>
</dbReference>
<dbReference type="STRING" id="1965070.A0A3S3PX77"/>
<sequence length="191" mass="22322">MKLVPDLIDAWYTHGFFFSICNASFRDDASIQFWMWLFTWSKVVELIDTLFVVLRKQKFIHLHWIHHALTVIYLFIAFADSPAYCRPLIPINFVIHFFMYSYYALRASGIRTPKICSIAITSSQIVQMVFDLLVTLTASFYFITGNRCDLTAKSALISLFSLSVFLILFLNFFYHSYFKENSKVASRQKAD</sequence>
<feature type="transmembrane region" description="Helical" evidence="10">
    <location>
        <begin position="155"/>
        <end position="174"/>
    </location>
</feature>
<dbReference type="GO" id="GO:0030148">
    <property type="term" value="P:sphingolipid biosynthetic process"/>
    <property type="evidence" value="ECO:0007669"/>
    <property type="project" value="TreeGrafter"/>
</dbReference>
<comment type="caution">
    <text evidence="11">The sequence shown here is derived from an EMBL/GenBank/DDBJ whole genome shotgun (WGS) entry which is preliminary data.</text>
</comment>
<dbReference type="GO" id="GO:0009922">
    <property type="term" value="F:fatty acid elongase activity"/>
    <property type="evidence" value="ECO:0007669"/>
    <property type="project" value="UniProtKB-EC"/>
</dbReference>
<gene>
    <name evidence="11" type="ORF">B4U79_13019</name>
</gene>
<dbReference type="GO" id="GO:0034625">
    <property type="term" value="P:fatty acid elongation, monounsaturated fatty acid"/>
    <property type="evidence" value="ECO:0007669"/>
    <property type="project" value="TreeGrafter"/>
</dbReference>
<comment type="catalytic activity">
    <reaction evidence="10">
        <text>a very-long-chain acyl-CoA + malonyl-CoA + H(+) = a very-long-chain 3-oxoacyl-CoA + CO2 + CoA</text>
        <dbReference type="Rhea" id="RHEA:32727"/>
        <dbReference type="ChEBI" id="CHEBI:15378"/>
        <dbReference type="ChEBI" id="CHEBI:16526"/>
        <dbReference type="ChEBI" id="CHEBI:57287"/>
        <dbReference type="ChEBI" id="CHEBI:57384"/>
        <dbReference type="ChEBI" id="CHEBI:90725"/>
        <dbReference type="ChEBI" id="CHEBI:90736"/>
        <dbReference type="EC" id="2.3.1.199"/>
    </reaction>
</comment>
<proteinExistence type="inferred from homology"/>
<dbReference type="PANTHER" id="PTHR11157:SF17">
    <property type="entry name" value="ELONGATION OF VERY LONG CHAIN FATTY ACIDS PROTEIN 6"/>
    <property type="match status" value="1"/>
</dbReference>
<keyword evidence="12" id="KW-1185">Reference proteome</keyword>
<keyword evidence="6 10" id="KW-1133">Transmembrane helix</keyword>
<evidence type="ECO:0000256" key="8">
    <source>
        <dbReference type="ARBA" id="ARBA00023136"/>
    </source>
</evidence>
<feature type="transmembrane region" description="Helical" evidence="10">
    <location>
        <begin position="33"/>
        <end position="54"/>
    </location>
</feature>
<protein>
    <recommendedName>
        <fullName evidence="10">Elongation of very long chain fatty acids protein</fullName>
        <ecNumber evidence="10">2.3.1.199</ecNumber>
    </recommendedName>
    <alternativeName>
        <fullName evidence="10">Very-long-chain 3-oxoacyl-CoA synthase</fullName>
    </alternativeName>
</protein>
<feature type="transmembrane region" description="Helical" evidence="10">
    <location>
        <begin position="125"/>
        <end position="143"/>
    </location>
</feature>
<evidence type="ECO:0000313" key="12">
    <source>
        <dbReference type="Proteomes" id="UP000285301"/>
    </source>
</evidence>
<dbReference type="Proteomes" id="UP000285301">
    <property type="component" value="Unassembled WGS sequence"/>
</dbReference>
<keyword evidence="5 10" id="KW-0276">Fatty acid metabolism</keyword>
<reference evidence="11 12" key="1">
    <citation type="journal article" date="2018" name="Gigascience">
        <title>Genomes of trombidid mites reveal novel predicted allergens and laterally-transferred genes associated with secondary metabolism.</title>
        <authorList>
            <person name="Dong X."/>
            <person name="Chaisiri K."/>
            <person name="Xia D."/>
            <person name="Armstrong S.D."/>
            <person name="Fang Y."/>
            <person name="Donnelly M.J."/>
            <person name="Kadowaki T."/>
            <person name="McGarry J.W."/>
            <person name="Darby A.C."/>
            <person name="Makepeace B.L."/>
        </authorList>
    </citation>
    <scope>NUCLEOTIDE SEQUENCE [LARGE SCALE GENOMIC DNA]</scope>
    <source>
        <strain evidence="11">UoL-WK</strain>
    </source>
</reference>
<dbReference type="AlphaFoldDB" id="A0A3S3PX77"/>
<evidence type="ECO:0000256" key="10">
    <source>
        <dbReference type="RuleBase" id="RU361115"/>
    </source>
</evidence>
<evidence type="ECO:0000256" key="5">
    <source>
        <dbReference type="ARBA" id="ARBA00022832"/>
    </source>
</evidence>
<dbReference type="GO" id="GO:0042761">
    <property type="term" value="P:very long-chain fatty acid biosynthetic process"/>
    <property type="evidence" value="ECO:0007669"/>
    <property type="project" value="TreeGrafter"/>
</dbReference>
<evidence type="ECO:0000256" key="1">
    <source>
        <dbReference type="ARBA" id="ARBA00004141"/>
    </source>
</evidence>
<evidence type="ECO:0000256" key="2">
    <source>
        <dbReference type="ARBA" id="ARBA00022516"/>
    </source>
</evidence>
<dbReference type="GO" id="GO:0019367">
    <property type="term" value="P:fatty acid elongation, saturated fatty acid"/>
    <property type="evidence" value="ECO:0007669"/>
    <property type="project" value="TreeGrafter"/>
</dbReference>
<comment type="similarity">
    <text evidence="10">Belongs to the ELO family.</text>
</comment>
<accession>A0A3S3PX77</accession>
<dbReference type="GO" id="GO:0005789">
    <property type="term" value="C:endoplasmic reticulum membrane"/>
    <property type="evidence" value="ECO:0007669"/>
    <property type="project" value="TreeGrafter"/>
</dbReference>
<feature type="transmembrane region" description="Helical" evidence="10">
    <location>
        <begin position="87"/>
        <end position="105"/>
    </location>
</feature>
<evidence type="ECO:0000256" key="3">
    <source>
        <dbReference type="ARBA" id="ARBA00022679"/>
    </source>
</evidence>
<comment type="subcellular location">
    <subcellularLocation>
        <location evidence="1">Membrane</location>
        <topology evidence="1">Multi-pass membrane protein</topology>
    </subcellularLocation>
</comment>
<organism evidence="11 12">
    <name type="scientific">Dinothrombium tinctorium</name>
    <dbReference type="NCBI Taxonomy" id="1965070"/>
    <lineage>
        <taxon>Eukaryota</taxon>
        <taxon>Metazoa</taxon>
        <taxon>Ecdysozoa</taxon>
        <taxon>Arthropoda</taxon>
        <taxon>Chelicerata</taxon>
        <taxon>Arachnida</taxon>
        <taxon>Acari</taxon>
        <taxon>Acariformes</taxon>
        <taxon>Trombidiformes</taxon>
        <taxon>Prostigmata</taxon>
        <taxon>Anystina</taxon>
        <taxon>Parasitengona</taxon>
        <taxon>Trombidioidea</taxon>
        <taxon>Trombidiidae</taxon>
        <taxon>Dinothrombium</taxon>
    </lineage>
</organism>
<dbReference type="EC" id="2.3.1.199" evidence="10"/>
<feature type="transmembrane region" description="Helical" evidence="10">
    <location>
        <begin position="61"/>
        <end position="81"/>
    </location>
</feature>
<dbReference type="PANTHER" id="PTHR11157">
    <property type="entry name" value="FATTY ACID ACYL TRANSFERASE-RELATED"/>
    <property type="match status" value="1"/>
</dbReference>
<name>A0A3S3PX77_9ACAR</name>
<evidence type="ECO:0000256" key="7">
    <source>
        <dbReference type="ARBA" id="ARBA00023098"/>
    </source>
</evidence>
<dbReference type="Pfam" id="PF01151">
    <property type="entry name" value="ELO"/>
    <property type="match status" value="1"/>
</dbReference>
<dbReference type="InterPro" id="IPR002076">
    <property type="entry name" value="ELO_fam"/>
</dbReference>
<keyword evidence="2 10" id="KW-0444">Lipid biosynthesis</keyword>
<keyword evidence="3 10" id="KW-0808">Transferase</keyword>
<evidence type="ECO:0000256" key="6">
    <source>
        <dbReference type="ARBA" id="ARBA00022989"/>
    </source>
</evidence>
<evidence type="ECO:0000256" key="9">
    <source>
        <dbReference type="ARBA" id="ARBA00023160"/>
    </source>
</evidence>
<keyword evidence="9 10" id="KW-0275">Fatty acid biosynthesis</keyword>